<dbReference type="InterPro" id="IPR001214">
    <property type="entry name" value="SET_dom"/>
</dbReference>
<keyword evidence="5" id="KW-0949">S-adenosyl-L-methionine</keyword>
<dbReference type="OrthoDB" id="265717at2759"/>
<keyword evidence="6" id="KW-0479">Metal-binding</keyword>
<dbReference type="SMART" id="SM00317">
    <property type="entry name" value="SET"/>
    <property type="match status" value="1"/>
</dbReference>
<evidence type="ECO:0000313" key="10">
    <source>
        <dbReference type="Proteomes" id="UP000005239"/>
    </source>
</evidence>
<dbReference type="GO" id="GO:0042054">
    <property type="term" value="F:histone methyltransferase activity"/>
    <property type="evidence" value="ECO:0000318"/>
    <property type="project" value="GO_Central"/>
</dbReference>
<dbReference type="PANTHER" id="PTHR46223:SF3">
    <property type="entry name" value="HISTONE-LYSINE N-METHYLTRANSFERASE SET-23"/>
    <property type="match status" value="1"/>
</dbReference>
<gene>
    <name evidence="9" type="primary">WBGene00117495</name>
</gene>
<feature type="compositionally biased region" description="Low complexity" evidence="8">
    <location>
        <begin position="34"/>
        <end position="47"/>
    </location>
</feature>
<proteinExistence type="predicted"/>
<keyword evidence="7" id="KW-0862">Zinc</keyword>
<feature type="region of interest" description="Disordered" evidence="8">
    <location>
        <begin position="203"/>
        <end position="230"/>
    </location>
</feature>
<dbReference type="PROSITE" id="PS50280">
    <property type="entry name" value="SET"/>
    <property type="match status" value="1"/>
</dbReference>
<evidence type="ECO:0000256" key="8">
    <source>
        <dbReference type="SAM" id="MobiDB-lite"/>
    </source>
</evidence>
<dbReference type="GO" id="GO:0003690">
    <property type="term" value="F:double-stranded DNA binding"/>
    <property type="evidence" value="ECO:0000318"/>
    <property type="project" value="GO_Central"/>
</dbReference>
<evidence type="ECO:0000256" key="1">
    <source>
        <dbReference type="ARBA" id="ARBA00004286"/>
    </source>
</evidence>
<dbReference type="GO" id="GO:0046872">
    <property type="term" value="F:metal ion binding"/>
    <property type="evidence" value="ECO:0007669"/>
    <property type="project" value="UniProtKB-KW"/>
</dbReference>
<evidence type="ECO:0000256" key="3">
    <source>
        <dbReference type="ARBA" id="ARBA00022603"/>
    </source>
</evidence>
<evidence type="ECO:0000256" key="7">
    <source>
        <dbReference type="ARBA" id="ARBA00022833"/>
    </source>
</evidence>
<feature type="region of interest" description="Disordered" evidence="8">
    <location>
        <begin position="23"/>
        <end position="85"/>
    </location>
</feature>
<feature type="compositionally biased region" description="Low complexity" evidence="8">
    <location>
        <begin position="334"/>
        <end position="343"/>
    </location>
</feature>
<dbReference type="InterPro" id="IPR050973">
    <property type="entry name" value="H3K9_Histone-Lys_N-MTase"/>
</dbReference>
<evidence type="ECO:0000256" key="5">
    <source>
        <dbReference type="ARBA" id="ARBA00022691"/>
    </source>
</evidence>
<name>A0A2A6CH48_PRIPA</name>
<feature type="compositionally biased region" description="Low complexity" evidence="8">
    <location>
        <begin position="57"/>
        <end position="66"/>
    </location>
</feature>
<accession>A0A2A6CH48</accession>
<dbReference type="Proteomes" id="UP000005239">
    <property type="component" value="Unassembled WGS sequence"/>
</dbReference>
<dbReference type="SUPFAM" id="SSF82199">
    <property type="entry name" value="SET domain"/>
    <property type="match status" value="1"/>
</dbReference>
<dbReference type="GO" id="GO:0005694">
    <property type="term" value="C:chromosome"/>
    <property type="evidence" value="ECO:0007669"/>
    <property type="project" value="UniProtKB-SubCell"/>
</dbReference>
<protein>
    <submittedName>
        <fullName evidence="9">SET domain-containing protein</fullName>
    </submittedName>
</protein>
<evidence type="ECO:0000256" key="6">
    <source>
        <dbReference type="ARBA" id="ARBA00022723"/>
    </source>
</evidence>
<sequence>MLSGTSSHSTSLSSLSIMTTVTTRSRARSLHTEAGNAQGGAVAAVPVNDRASRARARANAPVAGNGRDVRRSSRSVGSPKRPLRQAVVTRQNEGGYLALHSSGRPESAAASTAVVVAPAGGPAANLRSASRGAAIRLPATAAGGSNAPANVTHRITRVQARTAAVPPSTSTAAPAAVRTVPSSAAARVESDDATNAMRRFTRSQLAGARSETAASPTAVRNVPAADADAQRGSAYATIADRRVTRAQTAAVAAAAPIAPAPALGGLADAAIADRRTTRSQAAAIIATAAGAPGRSTPDENDNRRITRAAHAASQMPPQTASDRRTVRVPAVPRAVSTNASAARSTRRRPAASPVGRVAPTNQPVAKRARIVAAPQTGCSNAPVRKVVFASNNEGKRYAAHCNNIAGKFRALLVKAAKTLYVVMSNPKFFKLLGSILDEGDLTSELTTTQVQALTFLEWGGWICFRCDKNIPELRDETRPCHCPSDIASEFSWDGLANAEDYIKRASTATSFVKDRLDFLANKLKEEYGSKKFEQAFPNYGKKRTREFEIKLKRAQREYFEYGFATKTAPIILADWTLGDGEKLLHPGRLGDDLTFSRKAERKLDQMIQKGNRKLNAKLKDLKCGESDSAHKCENPADYLSSKDHYVAGQYKNGRLHYCTRIGVSIALMGNVRNRVVENSAADPMPLLPLEWSRTLVAAACSDAVGCKCDSSCEQRTVTERGCQFMTALIVLPGKGRAIFALEDIPRGAFLAKMGGEVLLQKRETRGRERHMLLGLPEFDEDLVLSPDEVYNAFIFENHSCAPNVVQTLELDGRRDPRWARFAIHSRADITKGSELLWDYYVCEYLETMKKDDENRNDEADHFNFVCQCGSSYCRYSKKKWDEFNEKKAKKGVNGTKK</sequence>
<dbReference type="Gene3D" id="2.170.270.10">
    <property type="entry name" value="SET domain"/>
    <property type="match status" value="1"/>
</dbReference>
<dbReference type="InterPro" id="IPR046341">
    <property type="entry name" value="SET_dom_sf"/>
</dbReference>
<reference evidence="10" key="1">
    <citation type="journal article" date="2008" name="Nat. Genet.">
        <title>The Pristionchus pacificus genome provides a unique perspective on nematode lifestyle and parasitism.</title>
        <authorList>
            <person name="Dieterich C."/>
            <person name="Clifton S.W."/>
            <person name="Schuster L.N."/>
            <person name="Chinwalla A."/>
            <person name="Delehaunty K."/>
            <person name="Dinkelacker I."/>
            <person name="Fulton L."/>
            <person name="Fulton R."/>
            <person name="Godfrey J."/>
            <person name="Minx P."/>
            <person name="Mitreva M."/>
            <person name="Roeseler W."/>
            <person name="Tian H."/>
            <person name="Witte H."/>
            <person name="Yang S.P."/>
            <person name="Wilson R.K."/>
            <person name="Sommer R.J."/>
        </authorList>
    </citation>
    <scope>NUCLEOTIDE SEQUENCE [LARGE SCALE GENOMIC DNA]</scope>
    <source>
        <strain evidence="10">PS312</strain>
    </source>
</reference>
<keyword evidence="3" id="KW-0489">Methyltransferase</keyword>
<dbReference type="Pfam" id="PF00856">
    <property type="entry name" value="SET"/>
    <property type="match status" value="1"/>
</dbReference>
<dbReference type="AlphaFoldDB" id="A0A2A6CH48"/>
<dbReference type="GO" id="GO:0032259">
    <property type="term" value="P:methylation"/>
    <property type="evidence" value="ECO:0007669"/>
    <property type="project" value="UniProtKB-KW"/>
</dbReference>
<keyword evidence="10" id="KW-1185">Reference proteome</keyword>
<keyword evidence="4" id="KW-0808">Transferase</keyword>
<evidence type="ECO:0000256" key="4">
    <source>
        <dbReference type="ARBA" id="ARBA00022679"/>
    </source>
</evidence>
<organism evidence="9 10">
    <name type="scientific">Pristionchus pacificus</name>
    <name type="common">Parasitic nematode worm</name>
    <dbReference type="NCBI Taxonomy" id="54126"/>
    <lineage>
        <taxon>Eukaryota</taxon>
        <taxon>Metazoa</taxon>
        <taxon>Ecdysozoa</taxon>
        <taxon>Nematoda</taxon>
        <taxon>Chromadorea</taxon>
        <taxon>Rhabditida</taxon>
        <taxon>Rhabditina</taxon>
        <taxon>Diplogasteromorpha</taxon>
        <taxon>Diplogasteroidea</taxon>
        <taxon>Neodiplogasteridae</taxon>
        <taxon>Pristionchus</taxon>
    </lineage>
</organism>
<evidence type="ECO:0000313" key="9">
    <source>
        <dbReference type="EnsemblMetazoa" id="PPA27941.1"/>
    </source>
</evidence>
<comment type="subcellular location">
    <subcellularLocation>
        <location evidence="1">Chromosome</location>
    </subcellularLocation>
</comment>
<dbReference type="PANTHER" id="PTHR46223">
    <property type="entry name" value="HISTONE-LYSINE N-METHYLTRANSFERASE SUV39H"/>
    <property type="match status" value="1"/>
</dbReference>
<evidence type="ECO:0000256" key="2">
    <source>
        <dbReference type="ARBA" id="ARBA00022454"/>
    </source>
</evidence>
<reference evidence="9" key="2">
    <citation type="submission" date="2022-06" db="UniProtKB">
        <authorList>
            <consortium name="EnsemblMetazoa"/>
        </authorList>
    </citation>
    <scope>IDENTIFICATION</scope>
    <source>
        <strain evidence="9">PS312</strain>
    </source>
</reference>
<feature type="region of interest" description="Disordered" evidence="8">
    <location>
        <begin position="334"/>
        <end position="362"/>
    </location>
</feature>
<dbReference type="EnsemblMetazoa" id="PPA27941.1">
    <property type="protein sequence ID" value="PPA27941.1"/>
    <property type="gene ID" value="WBGene00117495"/>
</dbReference>
<keyword evidence="2" id="KW-0158">Chromosome</keyword>
<accession>A0A8R1YIN1</accession>